<evidence type="ECO:0000313" key="5">
    <source>
        <dbReference type="Proteomes" id="UP000406256"/>
    </source>
</evidence>
<sequence>MPRRFAFLRWVLGVIFGNVLDPDAVLSDGHGRRDVRALSLTRRIDAQGHLTMWIDTHCHLDAAEFDADRQTVIADAVAAGVTGLVVPAVECATFDAARAVAGAIPGGAYALGIHPLYTPSARDDDLVTLRRAVARAMSDPRFVGIGEIGLDFFVHTLDPQRQQYFYVEQLKIARDFDLPVILHVRRSQDALLKQLRIFTPRGGIAHAFNGSRQQADMFVERGFCLGFGGQMTFDRALQIRRLAVEMPLSSIVLETDAPDIAPEWRYKQRNSPVELPRIAQVLAELRGVSSDALSKAACANAWRVLPRLSGAMAMRPGDGAAANASLSSPISEDAPGHSR</sequence>
<proteinExistence type="inferred from homology"/>
<dbReference type="InterPro" id="IPR018228">
    <property type="entry name" value="DNase_TatD-rel_CS"/>
</dbReference>
<evidence type="ECO:0000256" key="2">
    <source>
        <dbReference type="ARBA" id="ARBA00022723"/>
    </source>
</evidence>
<comment type="similarity">
    <text evidence="1">Belongs to the metallo-dependent hydrolases superfamily. TatD-type hydrolase family.</text>
</comment>
<dbReference type="AlphaFoldDB" id="A0A5E4TZL0"/>
<protein>
    <submittedName>
        <fullName evidence="4">DNAase</fullName>
    </submittedName>
</protein>
<dbReference type="Gene3D" id="3.20.20.140">
    <property type="entry name" value="Metal-dependent hydrolases"/>
    <property type="match status" value="1"/>
</dbReference>
<evidence type="ECO:0000313" key="4">
    <source>
        <dbReference type="EMBL" id="VVD92198.1"/>
    </source>
</evidence>
<reference evidence="4 5" key="1">
    <citation type="submission" date="2019-08" db="EMBL/GenBank/DDBJ databases">
        <authorList>
            <person name="Peeters C."/>
        </authorList>
    </citation>
    <scope>NUCLEOTIDE SEQUENCE [LARGE SCALE GENOMIC DNA]</scope>
    <source>
        <strain evidence="4 5">LMG 31108</strain>
    </source>
</reference>
<dbReference type="SUPFAM" id="SSF51556">
    <property type="entry name" value="Metallo-dependent hydrolases"/>
    <property type="match status" value="1"/>
</dbReference>
<evidence type="ECO:0000256" key="1">
    <source>
        <dbReference type="ARBA" id="ARBA00009275"/>
    </source>
</evidence>
<dbReference type="Pfam" id="PF01026">
    <property type="entry name" value="TatD_DNase"/>
    <property type="match status" value="1"/>
</dbReference>
<dbReference type="CDD" id="cd01310">
    <property type="entry name" value="TatD_DNAse"/>
    <property type="match status" value="1"/>
</dbReference>
<accession>A0A5E4TZL0</accession>
<dbReference type="InterPro" id="IPR032466">
    <property type="entry name" value="Metal_Hydrolase"/>
</dbReference>
<keyword evidence="2" id="KW-0479">Metal-binding</keyword>
<organism evidence="4 5">
    <name type="scientific">Pandoraea anhela</name>
    <dbReference type="NCBI Taxonomy" id="2508295"/>
    <lineage>
        <taxon>Bacteria</taxon>
        <taxon>Pseudomonadati</taxon>
        <taxon>Pseudomonadota</taxon>
        <taxon>Betaproteobacteria</taxon>
        <taxon>Burkholderiales</taxon>
        <taxon>Burkholderiaceae</taxon>
        <taxon>Pandoraea</taxon>
    </lineage>
</organism>
<dbReference type="PANTHER" id="PTHR46124">
    <property type="entry name" value="D-AMINOACYL-TRNA DEACYLASE"/>
    <property type="match status" value="1"/>
</dbReference>
<dbReference type="Proteomes" id="UP000406256">
    <property type="component" value="Unassembled WGS sequence"/>
</dbReference>
<dbReference type="EMBL" id="CABPSB010000004">
    <property type="protein sequence ID" value="VVD92198.1"/>
    <property type="molecule type" value="Genomic_DNA"/>
</dbReference>
<gene>
    <name evidence="4" type="ORF">PAN31108_01677</name>
</gene>
<name>A0A5E4TZL0_9BURK</name>
<dbReference type="FunFam" id="3.20.20.140:FF:000005">
    <property type="entry name" value="TatD family hydrolase"/>
    <property type="match status" value="1"/>
</dbReference>
<keyword evidence="5" id="KW-1185">Reference proteome</keyword>
<dbReference type="GO" id="GO:0016788">
    <property type="term" value="F:hydrolase activity, acting on ester bonds"/>
    <property type="evidence" value="ECO:0007669"/>
    <property type="project" value="InterPro"/>
</dbReference>
<dbReference type="PROSITE" id="PS01091">
    <property type="entry name" value="TATD_3"/>
    <property type="match status" value="1"/>
</dbReference>
<dbReference type="GO" id="GO:0046872">
    <property type="term" value="F:metal ion binding"/>
    <property type="evidence" value="ECO:0007669"/>
    <property type="project" value="UniProtKB-KW"/>
</dbReference>
<dbReference type="InterPro" id="IPR001130">
    <property type="entry name" value="TatD-like"/>
</dbReference>
<dbReference type="PANTHER" id="PTHR46124:SF2">
    <property type="entry name" value="D-AMINOACYL-TRNA DEACYLASE"/>
    <property type="match status" value="1"/>
</dbReference>
<keyword evidence="3" id="KW-0378">Hydrolase</keyword>
<evidence type="ECO:0000256" key="3">
    <source>
        <dbReference type="ARBA" id="ARBA00022801"/>
    </source>
</evidence>